<dbReference type="Proteomes" id="UP000250140">
    <property type="component" value="Unassembled WGS sequence"/>
</dbReference>
<gene>
    <name evidence="3" type="ORF">AOQ84DRAFT_409066</name>
</gene>
<dbReference type="PANTHER" id="PTHR34987:SF2">
    <property type="entry name" value="B, PUTATIVE (AFU_ORTHOLOGUE AFUA_7G05040)-RELATED"/>
    <property type="match status" value="1"/>
</dbReference>
<dbReference type="Gene3D" id="2.60.120.260">
    <property type="entry name" value="Galactose-binding domain-like"/>
    <property type="match status" value="2"/>
</dbReference>
<dbReference type="InterPro" id="IPR008928">
    <property type="entry name" value="6-hairpin_glycosidase_sf"/>
</dbReference>
<dbReference type="PANTHER" id="PTHR34987">
    <property type="entry name" value="C, PUTATIVE (AFU_ORTHOLOGUE AFUA_3G02880)-RELATED"/>
    <property type="match status" value="1"/>
</dbReference>
<dbReference type="InterPro" id="IPR012341">
    <property type="entry name" value="6hp_glycosidase-like_sf"/>
</dbReference>
<feature type="domain" description="Alpha-L-rhamnosidase six-hairpin glycosidase" evidence="2">
    <location>
        <begin position="381"/>
        <end position="703"/>
    </location>
</feature>
<evidence type="ECO:0000313" key="3">
    <source>
        <dbReference type="EMBL" id="OCL07390.1"/>
    </source>
</evidence>
<proteinExistence type="predicted"/>
<evidence type="ECO:0000259" key="1">
    <source>
        <dbReference type="Pfam" id="PF08531"/>
    </source>
</evidence>
<dbReference type="SUPFAM" id="SSF49785">
    <property type="entry name" value="Galactose-binding domain-like"/>
    <property type="match status" value="1"/>
</dbReference>
<dbReference type="InterPro" id="IPR013737">
    <property type="entry name" value="Bac_rhamnosid_N"/>
</dbReference>
<dbReference type="EMBL" id="KV749882">
    <property type="protein sequence ID" value="OCL07390.1"/>
    <property type="molecule type" value="Genomic_DNA"/>
</dbReference>
<reference evidence="3 4" key="1">
    <citation type="journal article" date="2016" name="Nat. Commun.">
        <title>Ectomycorrhizal ecology is imprinted in the genome of the dominant symbiotic fungus Cenococcum geophilum.</title>
        <authorList>
            <consortium name="DOE Joint Genome Institute"/>
            <person name="Peter M."/>
            <person name="Kohler A."/>
            <person name="Ohm R.A."/>
            <person name="Kuo A."/>
            <person name="Krutzmann J."/>
            <person name="Morin E."/>
            <person name="Arend M."/>
            <person name="Barry K.W."/>
            <person name="Binder M."/>
            <person name="Choi C."/>
            <person name="Clum A."/>
            <person name="Copeland A."/>
            <person name="Grisel N."/>
            <person name="Haridas S."/>
            <person name="Kipfer T."/>
            <person name="LaButti K."/>
            <person name="Lindquist E."/>
            <person name="Lipzen A."/>
            <person name="Maire R."/>
            <person name="Meier B."/>
            <person name="Mihaltcheva S."/>
            <person name="Molinier V."/>
            <person name="Murat C."/>
            <person name="Poggeler S."/>
            <person name="Quandt C.A."/>
            <person name="Sperisen C."/>
            <person name="Tritt A."/>
            <person name="Tisserant E."/>
            <person name="Crous P.W."/>
            <person name="Henrissat B."/>
            <person name="Nehls U."/>
            <person name="Egli S."/>
            <person name="Spatafora J.W."/>
            <person name="Grigoriev I.V."/>
            <person name="Martin F.M."/>
        </authorList>
    </citation>
    <scope>NUCLEOTIDE SEQUENCE [LARGE SCALE GENOMIC DNA]</scope>
    <source>
        <strain evidence="3 4">CBS 207.34</strain>
    </source>
</reference>
<keyword evidence="4" id="KW-1185">Reference proteome</keyword>
<dbReference type="OrthoDB" id="6503935at2759"/>
<name>A0A8E2EYR4_9PEZI</name>
<dbReference type="InterPro" id="IPR008979">
    <property type="entry name" value="Galactose-bd-like_sf"/>
</dbReference>
<evidence type="ECO:0000259" key="2">
    <source>
        <dbReference type="Pfam" id="PF17389"/>
    </source>
</evidence>
<evidence type="ECO:0000313" key="4">
    <source>
        <dbReference type="Proteomes" id="UP000250140"/>
    </source>
</evidence>
<dbReference type="AlphaFoldDB" id="A0A8E2EYR4"/>
<dbReference type="GO" id="GO:0005975">
    <property type="term" value="P:carbohydrate metabolic process"/>
    <property type="evidence" value="ECO:0007669"/>
    <property type="project" value="InterPro"/>
</dbReference>
<protein>
    <submittedName>
        <fullName evidence="3">Carbohydrate-binding module family 67 protein</fullName>
    </submittedName>
</protein>
<dbReference type="InterPro" id="IPR035396">
    <property type="entry name" value="Bac_rhamnosid6H"/>
</dbReference>
<dbReference type="Gene3D" id="1.50.10.10">
    <property type="match status" value="1"/>
</dbReference>
<dbReference type="GO" id="GO:0003824">
    <property type="term" value="F:catalytic activity"/>
    <property type="evidence" value="ECO:0007669"/>
    <property type="project" value="UniProtKB-ARBA"/>
</dbReference>
<sequence>MASQNWTEQTKWIWIPNYNDSHPQSPGQFALFRKSFNLSSLTSEKCFIHVSADSRYRLFINGASVAFGPCKSYLEKWYYETVDIGPYLCEGKNVLSAKVLRYSATQTANFSLMRANIPGLVVHGKVQSKDLSTDESWRCILDESSRIVPASEWNYMLGPPLLLNNETVDGSKAEANWQSIDFDDSHWSSAVFQSARAKMLPVLDPWKLTGRPIPMFSEIPRNFDSTVRSGGDVGIKSWNDLIRTNAPVHIGPLQTVFAELQVLAFTTGFLELHLSGGIGTKIRIICAECYEQDLGVDRSPWPLPRSKGNRVYHENSRLYGLEDTYIVNSESGDVCYEPFWFRAFRFVRLEITCHNAPITIKRFAYREFHYPLEISTKISLSPILDDMWKISLNTLRNCMHETYEDCPFYEQNQFIADSRLQMLFTYQLSHDDRLARKTIQEFNASRRPDGLLEAQFPNPFRAVNIPQFSLYWIWMIHDHMRYFNDGSLIRAYIGTVDGILHYFHSRVNEKGLVGKFDSEMWPFIDWVDEWKDTRDFKNMALPASYQKEGVATFNSLLYAMTLNAAADLCDYISWPDVAAEYRKRSSSLNEVVNKYCFVDGFYTDGTVGSSKSQHCQVFAVLSGAITGDAARELVLRTFQATNLPKCSYALGFYVFEAVAKVGLLEDMFQTLIQPWTKMMENNLTTWAEDSVNSRSDCHGWSACLVHVFVAHIFGLTPATPSYKYLRIDPLRSLLSSAKGSFATTLGNLSIEWSKDKGILLSSTTDMGVEVVVHGSTQHCRLIGGQVYSF</sequence>
<organism evidence="3 4">
    <name type="scientific">Glonium stellatum</name>
    <dbReference type="NCBI Taxonomy" id="574774"/>
    <lineage>
        <taxon>Eukaryota</taxon>
        <taxon>Fungi</taxon>
        <taxon>Dikarya</taxon>
        <taxon>Ascomycota</taxon>
        <taxon>Pezizomycotina</taxon>
        <taxon>Dothideomycetes</taxon>
        <taxon>Pleosporomycetidae</taxon>
        <taxon>Gloniales</taxon>
        <taxon>Gloniaceae</taxon>
        <taxon>Glonium</taxon>
    </lineage>
</organism>
<dbReference type="Pfam" id="PF17389">
    <property type="entry name" value="Bac_rhamnosid6H"/>
    <property type="match status" value="1"/>
</dbReference>
<dbReference type="Gene3D" id="2.60.420.10">
    <property type="entry name" value="Maltose phosphorylase, domain 3"/>
    <property type="match status" value="1"/>
</dbReference>
<feature type="domain" description="Bacterial alpha-L-rhamnosidase N-terminal" evidence="1">
    <location>
        <begin position="45"/>
        <end position="196"/>
    </location>
</feature>
<dbReference type="Pfam" id="PF08531">
    <property type="entry name" value="Bac_rhamnosid_N"/>
    <property type="match status" value="1"/>
</dbReference>
<dbReference type="SUPFAM" id="SSF48208">
    <property type="entry name" value="Six-hairpin glycosidases"/>
    <property type="match status" value="1"/>
</dbReference>
<accession>A0A8E2EYR4</accession>